<proteinExistence type="predicted"/>
<name>A0A6G7YJB3_9ACTN</name>
<feature type="region of interest" description="Disordered" evidence="1">
    <location>
        <begin position="758"/>
        <end position="787"/>
    </location>
</feature>
<dbReference type="PANTHER" id="PTHR42736:SF1">
    <property type="entry name" value="PROTEIN-GLUTAMINE GAMMA-GLUTAMYLTRANSFERASE"/>
    <property type="match status" value="1"/>
</dbReference>
<accession>A0A6G7YJB3</accession>
<feature type="transmembrane region" description="Helical" evidence="2">
    <location>
        <begin position="12"/>
        <end position="32"/>
    </location>
</feature>
<feature type="domain" description="Transglutaminase-like" evidence="3">
    <location>
        <begin position="476"/>
        <end position="546"/>
    </location>
</feature>
<evidence type="ECO:0000313" key="4">
    <source>
        <dbReference type="EMBL" id="QIK76834.1"/>
    </source>
</evidence>
<dbReference type="SUPFAM" id="SSF54001">
    <property type="entry name" value="Cysteine proteinases"/>
    <property type="match status" value="1"/>
</dbReference>
<dbReference type="Pfam" id="PF11992">
    <property type="entry name" value="TgpA_N"/>
    <property type="match status" value="1"/>
</dbReference>
<keyword evidence="2" id="KW-0812">Transmembrane</keyword>
<feature type="compositionally biased region" description="Polar residues" evidence="1">
    <location>
        <begin position="565"/>
        <end position="578"/>
    </location>
</feature>
<dbReference type="Gene3D" id="3.10.620.30">
    <property type="match status" value="1"/>
</dbReference>
<dbReference type="InterPro" id="IPR002931">
    <property type="entry name" value="Transglutaminase-like"/>
</dbReference>
<feature type="transmembrane region" description="Helical" evidence="2">
    <location>
        <begin position="215"/>
        <end position="238"/>
    </location>
</feature>
<evidence type="ECO:0000259" key="3">
    <source>
        <dbReference type="SMART" id="SM00460"/>
    </source>
</evidence>
<dbReference type="InterPro" id="IPR038765">
    <property type="entry name" value="Papain-like_cys_pep_sf"/>
</dbReference>
<feature type="transmembrane region" description="Helical" evidence="2">
    <location>
        <begin position="601"/>
        <end position="624"/>
    </location>
</feature>
<evidence type="ECO:0000313" key="5">
    <source>
        <dbReference type="Proteomes" id="UP000502035"/>
    </source>
</evidence>
<feature type="region of interest" description="Disordered" evidence="1">
    <location>
        <begin position="656"/>
        <end position="695"/>
    </location>
</feature>
<evidence type="ECO:0000256" key="1">
    <source>
        <dbReference type="SAM" id="MobiDB-lite"/>
    </source>
</evidence>
<dbReference type="InterPro" id="IPR021878">
    <property type="entry name" value="TgpA_N"/>
</dbReference>
<organism evidence="4 5">
    <name type="scientific">Nocardioides piscis</name>
    <dbReference type="NCBI Taxonomy" id="2714938"/>
    <lineage>
        <taxon>Bacteria</taxon>
        <taxon>Bacillati</taxon>
        <taxon>Actinomycetota</taxon>
        <taxon>Actinomycetes</taxon>
        <taxon>Propionibacteriales</taxon>
        <taxon>Nocardioidaceae</taxon>
        <taxon>Nocardioides</taxon>
    </lineage>
</organism>
<dbReference type="Proteomes" id="UP000502035">
    <property type="component" value="Chromosome"/>
</dbReference>
<feature type="transmembrane region" description="Helical" evidence="2">
    <location>
        <begin position="38"/>
        <end position="56"/>
    </location>
</feature>
<feature type="transmembrane region" description="Helical" evidence="2">
    <location>
        <begin position="63"/>
        <end position="82"/>
    </location>
</feature>
<dbReference type="AlphaFoldDB" id="A0A6G7YJB3"/>
<feature type="compositionally biased region" description="Basic and acidic residues" evidence="1">
    <location>
        <begin position="680"/>
        <end position="695"/>
    </location>
</feature>
<keyword evidence="2" id="KW-1133">Transmembrane helix</keyword>
<feature type="transmembrane region" description="Helical" evidence="2">
    <location>
        <begin position="169"/>
        <end position="187"/>
    </location>
</feature>
<protein>
    <submittedName>
        <fullName evidence="4">Transglutaminase domain-containing protein</fullName>
    </submittedName>
</protein>
<evidence type="ECO:0000256" key="2">
    <source>
        <dbReference type="SAM" id="Phobius"/>
    </source>
</evidence>
<reference evidence="4 5" key="1">
    <citation type="submission" date="2020-03" db="EMBL/GenBank/DDBJ databases">
        <title>Nocardioides sp. nov., isolated from fish.</title>
        <authorList>
            <person name="Hyun D.-W."/>
            <person name="Bae J.-W."/>
        </authorList>
    </citation>
    <scope>NUCLEOTIDE SEQUENCE [LARGE SCALE GENOMIC DNA]</scope>
    <source>
        <strain evidence="4 5">HDW12A</strain>
    </source>
</reference>
<feature type="transmembrane region" description="Helical" evidence="2">
    <location>
        <begin position="118"/>
        <end position="139"/>
    </location>
</feature>
<dbReference type="RefSeq" id="WP_166320519.1">
    <property type="nucleotide sequence ID" value="NZ_CP049866.1"/>
</dbReference>
<sequence length="787" mass="84779">MKQQRAGLGFNLALASVAAATTWIVLLSWRAFTMEPEATVPLLYTAAIIALVGGTARWLHVPTALGLLLTAAVAGACVLGWVTGSAVPSPSVLADYATRVGEALDSTRKFRAPVPVEAASISPLLITAGAAVVVTVDTLAGGLRRIPLAGLLLLAVYCVPVSITGVGLTWPAFVALAIGFLAMLHLVHLDRVTRWGRGVDSGGSDRAGLTVRTGAVVGAAIKIGALATALALALPLALPTYEVTLFDGPGPGKREIQVADPLVDLRRDLARGEDIPLLQVTTPHRDPSYLRIAVLTRFNGNTWTPGDRDIPDDQVASGPMPPLVGVTSASPRQEWPYRVEVNEDFESRWLPTTAQVSSMTVEGDWRYDLSTMDFMTSDPEATTAGLDYSFTGVGVEPDAELLDEAASGISFIDSSFFEIPSGIAPEVGSLAAEVTQDQTTRFRKAQALQQWFREDGGFEYSTANIEEVSEGTLTEFLDERVGYCEQFAASMAIMARVIGIPARVAVGFLRPDSVGPDTYEFSSHDLHAWPELFFPGAGWVRFEPTPGARAASVPAYTSADLAPNPTATPSARNTPSTDARSRQLRDPETTAIADEASTFPWVRLLVAVGTLALLLVGVLAPTLVRRRRRERRLRGDLEELWRELRDHVTDLGHEWPADRSPRRTGAWVSTHFGAPAEGSSRSERPRTGPDQDRDAVRALDRFVEQLERARYSRSGGSVAIEQAAEDVLVIEAALDHGVGPRVRRRARWLPRSLRHVASRPARAGGSDREVSTRTGSTETETTEAVRG</sequence>
<dbReference type="InterPro" id="IPR052901">
    <property type="entry name" value="Bact_TGase-like"/>
</dbReference>
<dbReference type="KEGG" id="npi:G7071_16775"/>
<keyword evidence="2" id="KW-0472">Membrane</keyword>
<feature type="transmembrane region" description="Helical" evidence="2">
    <location>
        <begin position="146"/>
        <end position="163"/>
    </location>
</feature>
<dbReference type="EMBL" id="CP049866">
    <property type="protein sequence ID" value="QIK76834.1"/>
    <property type="molecule type" value="Genomic_DNA"/>
</dbReference>
<keyword evidence="5" id="KW-1185">Reference proteome</keyword>
<feature type="region of interest" description="Disordered" evidence="1">
    <location>
        <begin position="557"/>
        <end position="586"/>
    </location>
</feature>
<dbReference type="Pfam" id="PF01841">
    <property type="entry name" value="Transglut_core"/>
    <property type="match status" value="1"/>
</dbReference>
<dbReference type="PANTHER" id="PTHR42736">
    <property type="entry name" value="PROTEIN-GLUTAMINE GAMMA-GLUTAMYLTRANSFERASE"/>
    <property type="match status" value="1"/>
</dbReference>
<dbReference type="SMART" id="SM00460">
    <property type="entry name" value="TGc"/>
    <property type="match status" value="1"/>
</dbReference>
<gene>
    <name evidence="4" type="ORF">G7071_16775</name>
</gene>